<dbReference type="RefSeq" id="WP_168027343.1">
    <property type="nucleotide sequence ID" value="NZ_JAAVNE010000002.1"/>
</dbReference>
<dbReference type="EMBL" id="JAAVNE010000002">
    <property type="protein sequence ID" value="NKC29728.1"/>
    <property type="molecule type" value="Genomic_DNA"/>
</dbReference>
<keyword evidence="2" id="KW-0732">Signal</keyword>
<protein>
    <submittedName>
        <fullName evidence="3">Uncharacterized protein</fullName>
    </submittedName>
</protein>
<dbReference type="Proteomes" id="UP000787635">
    <property type="component" value="Unassembled WGS sequence"/>
</dbReference>
<evidence type="ECO:0000256" key="1">
    <source>
        <dbReference type="SAM" id="MobiDB-lite"/>
    </source>
</evidence>
<proteinExistence type="predicted"/>
<reference evidence="3 4" key="1">
    <citation type="submission" date="2020-03" db="EMBL/GenBank/DDBJ databases">
        <title>Roseomonas selenitidurans sp. nov. isolated from urban soil.</title>
        <authorList>
            <person name="Liu H."/>
        </authorList>
    </citation>
    <scope>NUCLEOTIDE SEQUENCE [LARGE SCALE GENOMIC DNA]</scope>
    <source>
        <strain evidence="3 4">BU-1</strain>
    </source>
</reference>
<feature type="signal peptide" evidence="2">
    <location>
        <begin position="1"/>
        <end position="28"/>
    </location>
</feature>
<evidence type="ECO:0000313" key="4">
    <source>
        <dbReference type="Proteomes" id="UP000787635"/>
    </source>
</evidence>
<keyword evidence="4" id="KW-1185">Reference proteome</keyword>
<sequence length="157" mass="16670">MRNPTTRHALRALLGGVVGLGLGSTALAQGGAASDETRARFEAGFRAGIADERRRQGPGAGWNEAAQGQAMRRLERARILLREALVALQEAPLTESRRRAIAQAREAAREALIHTQNAVTWMPRGGSGSNHGATPRRMPPGALEHGWGERASGGPRG</sequence>
<evidence type="ECO:0000313" key="3">
    <source>
        <dbReference type="EMBL" id="NKC29728.1"/>
    </source>
</evidence>
<comment type="caution">
    <text evidence="3">The sequence shown here is derived from an EMBL/GenBank/DDBJ whole genome shotgun (WGS) entry which is preliminary data.</text>
</comment>
<feature type="chain" id="PRO_5045539305" evidence="2">
    <location>
        <begin position="29"/>
        <end position="157"/>
    </location>
</feature>
<evidence type="ECO:0000256" key="2">
    <source>
        <dbReference type="SAM" id="SignalP"/>
    </source>
</evidence>
<organism evidence="3 4">
    <name type="scientific">Falsiroseomonas selenitidurans</name>
    <dbReference type="NCBI Taxonomy" id="2716335"/>
    <lineage>
        <taxon>Bacteria</taxon>
        <taxon>Pseudomonadati</taxon>
        <taxon>Pseudomonadota</taxon>
        <taxon>Alphaproteobacteria</taxon>
        <taxon>Acetobacterales</taxon>
        <taxon>Roseomonadaceae</taxon>
        <taxon>Falsiroseomonas</taxon>
    </lineage>
</organism>
<accession>A0ABX1DZ14</accession>
<gene>
    <name evidence="3" type="ORF">HEQ75_02555</name>
</gene>
<name>A0ABX1DZ14_9PROT</name>
<feature type="region of interest" description="Disordered" evidence="1">
    <location>
        <begin position="120"/>
        <end position="157"/>
    </location>
</feature>